<name>A0A381YMV6_9ZZZZ</name>
<reference evidence="1" key="1">
    <citation type="submission" date="2018-05" db="EMBL/GenBank/DDBJ databases">
        <authorList>
            <person name="Lanie J.A."/>
            <person name="Ng W.-L."/>
            <person name="Kazmierczak K.M."/>
            <person name="Andrzejewski T.M."/>
            <person name="Davidsen T.M."/>
            <person name="Wayne K.J."/>
            <person name="Tettelin H."/>
            <person name="Glass J.I."/>
            <person name="Rusch D."/>
            <person name="Podicherti R."/>
            <person name="Tsui H.-C.T."/>
            <person name="Winkler M.E."/>
        </authorList>
    </citation>
    <scope>NUCLEOTIDE SEQUENCE</scope>
</reference>
<gene>
    <name evidence="1" type="ORF">METZ01_LOCUS131153</name>
</gene>
<proteinExistence type="predicted"/>
<sequence length="43" mass="4932">SIIKIEGDEEHLPPSLQFPKPVLYYEPIYTLPILPTFGIEVSF</sequence>
<feature type="non-terminal residue" evidence="1">
    <location>
        <position position="1"/>
    </location>
</feature>
<accession>A0A381YMV6</accession>
<dbReference type="AlphaFoldDB" id="A0A381YMV6"/>
<organism evidence="1">
    <name type="scientific">marine metagenome</name>
    <dbReference type="NCBI Taxonomy" id="408172"/>
    <lineage>
        <taxon>unclassified sequences</taxon>
        <taxon>metagenomes</taxon>
        <taxon>ecological metagenomes</taxon>
    </lineage>
</organism>
<dbReference type="EMBL" id="UINC01018605">
    <property type="protein sequence ID" value="SVA78299.1"/>
    <property type="molecule type" value="Genomic_DNA"/>
</dbReference>
<evidence type="ECO:0000313" key="1">
    <source>
        <dbReference type="EMBL" id="SVA78299.1"/>
    </source>
</evidence>
<protein>
    <submittedName>
        <fullName evidence="1">Uncharacterized protein</fullName>
    </submittedName>
</protein>